<proteinExistence type="predicted"/>
<evidence type="ECO:0000256" key="1">
    <source>
        <dbReference type="SAM" id="MobiDB-lite"/>
    </source>
</evidence>
<feature type="compositionally biased region" description="Pro residues" evidence="1">
    <location>
        <begin position="125"/>
        <end position="140"/>
    </location>
</feature>
<protein>
    <submittedName>
        <fullName evidence="2">Uncharacterized protein</fullName>
    </submittedName>
</protein>
<reference evidence="2" key="1">
    <citation type="submission" date="2023-03" db="EMBL/GenBank/DDBJ databases">
        <title>Massive genome expansion in bonnet fungi (Mycena s.s.) driven by repeated elements and novel gene families across ecological guilds.</title>
        <authorList>
            <consortium name="Lawrence Berkeley National Laboratory"/>
            <person name="Harder C.B."/>
            <person name="Miyauchi S."/>
            <person name="Viragh M."/>
            <person name="Kuo A."/>
            <person name="Thoen E."/>
            <person name="Andreopoulos B."/>
            <person name="Lu D."/>
            <person name="Skrede I."/>
            <person name="Drula E."/>
            <person name="Henrissat B."/>
            <person name="Morin E."/>
            <person name="Kohler A."/>
            <person name="Barry K."/>
            <person name="LaButti K."/>
            <person name="Morin E."/>
            <person name="Salamov A."/>
            <person name="Lipzen A."/>
            <person name="Mereny Z."/>
            <person name="Hegedus B."/>
            <person name="Baldrian P."/>
            <person name="Stursova M."/>
            <person name="Weitz H."/>
            <person name="Taylor A."/>
            <person name="Grigoriev I.V."/>
            <person name="Nagy L.G."/>
            <person name="Martin F."/>
            <person name="Kauserud H."/>
        </authorList>
    </citation>
    <scope>NUCLEOTIDE SEQUENCE</scope>
    <source>
        <strain evidence="2">CBHHK188m</strain>
    </source>
</reference>
<dbReference type="AlphaFoldDB" id="A0AAD7HDQ1"/>
<sequence>MPPIQRDSDVGPSNRTVGLSITPRSNTALDPALPSTLTTMIIAEEKTSSGPSSPSLAQYPSVPPGYFTNRPLALVPASSSSSNGGSAGLGPPPHWPKSPSESVLPLASPSSPPLSATQSHTYLPAAPPQPPSLSRPPPSNLPTTAFRPMFLLAQLNSLQEGFPSVLPPSTGSPHPFSLYDITETDWTQFIADLRTVANLSSQDHETAYSVPLFSHLPFISVAIAATITHHIGKKKPKLVGLVVDKWNHHFFHPRKMEVILMRGEKKLSGQSDQPVANLYTPRTVNFTPPPPPEASHGGDKTYRLFVVSMEA</sequence>
<name>A0AAD7HDQ1_9AGAR</name>
<feature type="region of interest" description="Disordered" evidence="1">
    <location>
        <begin position="1"/>
        <end position="140"/>
    </location>
</feature>
<feature type="compositionally biased region" description="Low complexity" evidence="1">
    <location>
        <begin position="71"/>
        <end position="84"/>
    </location>
</feature>
<keyword evidence="3" id="KW-1185">Reference proteome</keyword>
<gene>
    <name evidence="2" type="ORF">DFH07DRAFT_333629</name>
</gene>
<dbReference type="Pfam" id="PF15496">
    <property type="entry name" value="DUF4646"/>
    <property type="match status" value="1"/>
</dbReference>
<evidence type="ECO:0000313" key="2">
    <source>
        <dbReference type="EMBL" id="KAJ7718413.1"/>
    </source>
</evidence>
<comment type="caution">
    <text evidence="2">The sequence shown here is derived from an EMBL/GenBank/DDBJ whole genome shotgun (WGS) entry which is preliminary data.</text>
</comment>
<feature type="compositionally biased region" description="Low complexity" evidence="1">
    <location>
        <begin position="98"/>
        <end position="115"/>
    </location>
</feature>
<dbReference type="EMBL" id="JARJLG010000306">
    <property type="protein sequence ID" value="KAJ7718413.1"/>
    <property type="molecule type" value="Genomic_DNA"/>
</dbReference>
<dbReference type="InterPro" id="IPR028018">
    <property type="entry name" value="DUF4646"/>
</dbReference>
<dbReference type="Proteomes" id="UP001215280">
    <property type="component" value="Unassembled WGS sequence"/>
</dbReference>
<feature type="compositionally biased region" description="Polar residues" evidence="1">
    <location>
        <begin position="11"/>
        <end position="28"/>
    </location>
</feature>
<organism evidence="2 3">
    <name type="scientific">Mycena maculata</name>
    <dbReference type="NCBI Taxonomy" id="230809"/>
    <lineage>
        <taxon>Eukaryota</taxon>
        <taxon>Fungi</taxon>
        <taxon>Dikarya</taxon>
        <taxon>Basidiomycota</taxon>
        <taxon>Agaricomycotina</taxon>
        <taxon>Agaricomycetes</taxon>
        <taxon>Agaricomycetidae</taxon>
        <taxon>Agaricales</taxon>
        <taxon>Marasmiineae</taxon>
        <taxon>Mycenaceae</taxon>
        <taxon>Mycena</taxon>
    </lineage>
</organism>
<accession>A0AAD7HDQ1</accession>
<evidence type="ECO:0000313" key="3">
    <source>
        <dbReference type="Proteomes" id="UP001215280"/>
    </source>
</evidence>
<feature type="compositionally biased region" description="Polar residues" evidence="1">
    <location>
        <begin position="48"/>
        <end position="58"/>
    </location>
</feature>